<protein>
    <submittedName>
        <fullName evidence="2">Uncharacterized protein</fullName>
    </submittedName>
</protein>
<dbReference type="RefSeq" id="WP_245127163.1">
    <property type="nucleotide sequence ID" value="NZ_CP095065.1"/>
</dbReference>
<keyword evidence="2" id="KW-0614">Plasmid</keyword>
<gene>
    <name evidence="2" type="ORF">MUN86_27395</name>
</gene>
<feature type="transmembrane region" description="Helical" evidence="1">
    <location>
        <begin position="34"/>
        <end position="51"/>
    </location>
</feature>
<sequence length="97" mass="11100">MGFTPVMSYLTKWSPLERNTRLVLPEGFFLANRLLWLGASLGLLAFTYFRFQLVLPETRPKQKPGKQLPVLPAREQLKWGAGEALPRSGDRMAWPRS</sequence>
<keyword evidence="3" id="KW-1185">Reference proteome</keyword>
<evidence type="ECO:0000313" key="2">
    <source>
        <dbReference type="EMBL" id="UOQ69412.1"/>
    </source>
</evidence>
<evidence type="ECO:0000313" key="3">
    <source>
        <dbReference type="Proteomes" id="UP000830401"/>
    </source>
</evidence>
<keyword evidence="1" id="KW-0812">Transmembrane</keyword>
<keyword evidence="1" id="KW-0472">Membrane</keyword>
<organism evidence="2 3">
    <name type="scientific">Hymenobacter volaticus</name>
    <dbReference type="NCBI Taxonomy" id="2932254"/>
    <lineage>
        <taxon>Bacteria</taxon>
        <taxon>Pseudomonadati</taxon>
        <taxon>Bacteroidota</taxon>
        <taxon>Cytophagia</taxon>
        <taxon>Cytophagales</taxon>
        <taxon>Hymenobacteraceae</taxon>
        <taxon>Hymenobacter</taxon>
    </lineage>
</organism>
<evidence type="ECO:0000256" key="1">
    <source>
        <dbReference type="SAM" id="Phobius"/>
    </source>
</evidence>
<accession>A0ABY4GFB4</accession>
<name>A0ABY4GFB4_9BACT</name>
<dbReference type="EMBL" id="CP095065">
    <property type="protein sequence ID" value="UOQ69412.1"/>
    <property type="molecule type" value="Genomic_DNA"/>
</dbReference>
<geneLocation type="plasmid" evidence="2 3">
    <name>unnamed4</name>
</geneLocation>
<dbReference type="Proteomes" id="UP000830401">
    <property type="component" value="Plasmid unnamed4"/>
</dbReference>
<proteinExistence type="predicted"/>
<keyword evidence="1" id="KW-1133">Transmembrane helix</keyword>
<reference evidence="2" key="1">
    <citation type="submission" date="2022-04" db="EMBL/GenBank/DDBJ databases">
        <title>Hymenobacter sp. isolated from the air.</title>
        <authorList>
            <person name="Won M."/>
            <person name="Lee C.-M."/>
            <person name="Woen H.-Y."/>
            <person name="Kwon S.-W."/>
        </authorList>
    </citation>
    <scope>NUCLEOTIDE SEQUENCE</scope>
    <source>
        <strain evidence="2">5420S-77</strain>
        <plasmid evidence="2">unnamed4</plasmid>
    </source>
</reference>